<dbReference type="Proteomes" id="UP001596989">
    <property type="component" value="Unassembled WGS sequence"/>
</dbReference>
<accession>A0ABW3HKR6</accession>
<name>A0ABW3HKR6_9BACL</name>
<dbReference type="Gene3D" id="3.30.428.10">
    <property type="entry name" value="HIT-like"/>
    <property type="match status" value="1"/>
</dbReference>
<evidence type="ECO:0000259" key="2">
    <source>
        <dbReference type="PROSITE" id="PS51084"/>
    </source>
</evidence>
<evidence type="ECO:0000313" key="3">
    <source>
        <dbReference type="EMBL" id="MFD0958082.1"/>
    </source>
</evidence>
<keyword evidence="4" id="KW-1185">Reference proteome</keyword>
<dbReference type="EC" id="2.1.1.-" evidence="3"/>
<dbReference type="EMBL" id="JBHTJZ010000004">
    <property type="protein sequence ID" value="MFD0958082.1"/>
    <property type="molecule type" value="Genomic_DNA"/>
</dbReference>
<keyword evidence="3" id="KW-0489">Methyltransferase</keyword>
<evidence type="ECO:0000313" key="4">
    <source>
        <dbReference type="Proteomes" id="UP001596989"/>
    </source>
</evidence>
<protein>
    <submittedName>
        <fullName evidence="3">HIT family protein</fullName>
        <ecNumber evidence="3">2.1.1.-</ecNumber>
    </submittedName>
</protein>
<dbReference type="SUPFAM" id="SSF54197">
    <property type="entry name" value="HIT-like"/>
    <property type="match status" value="1"/>
</dbReference>
<reference evidence="4" key="1">
    <citation type="journal article" date="2019" name="Int. J. Syst. Evol. Microbiol.">
        <title>The Global Catalogue of Microorganisms (GCM) 10K type strain sequencing project: providing services to taxonomists for standard genome sequencing and annotation.</title>
        <authorList>
            <consortium name="The Broad Institute Genomics Platform"/>
            <consortium name="The Broad Institute Genome Sequencing Center for Infectious Disease"/>
            <person name="Wu L."/>
            <person name="Ma J."/>
        </authorList>
    </citation>
    <scope>NUCLEOTIDE SEQUENCE [LARGE SCALE GENOMIC DNA]</scope>
    <source>
        <strain evidence="4">CCUG 59129</strain>
    </source>
</reference>
<proteinExistence type="predicted"/>
<feature type="short sequence motif" description="Histidine triad motif" evidence="1">
    <location>
        <begin position="97"/>
        <end position="101"/>
    </location>
</feature>
<keyword evidence="3" id="KW-0808">Transferase</keyword>
<dbReference type="GO" id="GO:0032259">
    <property type="term" value="P:methylation"/>
    <property type="evidence" value="ECO:0007669"/>
    <property type="project" value="UniProtKB-KW"/>
</dbReference>
<dbReference type="PROSITE" id="PS51084">
    <property type="entry name" value="HIT_2"/>
    <property type="match status" value="1"/>
</dbReference>
<dbReference type="RefSeq" id="WP_377561719.1">
    <property type="nucleotide sequence ID" value="NZ_JBHTJZ010000004.1"/>
</dbReference>
<evidence type="ECO:0000256" key="1">
    <source>
        <dbReference type="PROSITE-ProRule" id="PRU00464"/>
    </source>
</evidence>
<sequence>MPERTCLGCQLANKEIETNIIFENDRVTCILDIAPLNEGHMLILPKKHFHDVDDLDEATAIDIMRTSRFLAKLLKSHFQPQGITILQNNGKFNDLTHYHMHVFPRYESDGFGWLEPIDATNAKGRLKETAAALVALIHQQPLR</sequence>
<gene>
    <name evidence="3" type="ORF">ACFQ2I_01625</name>
</gene>
<feature type="domain" description="HIT" evidence="2">
    <location>
        <begin position="7"/>
        <end position="112"/>
    </location>
</feature>
<dbReference type="Pfam" id="PF01230">
    <property type="entry name" value="HIT"/>
    <property type="match status" value="1"/>
</dbReference>
<dbReference type="PANTHER" id="PTHR46648:SF1">
    <property type="entry name" value="ADENOSINE 5'-MONOPHOSPHORAMIDASE HNT1"/>
    <property type="match status" value="1"/>
</dbReference>
<dbReference type="PRINTS" id="PR00332">
    <property type="entry name" value="HISTRIAD"/>
</dbReference>
<organism evidence="3 4">
    <name type="scientific">Paenibacillus chungangensis</name>
    <dbReference type="NCBI Taxonomy" id="696535"/>
    <lineage>
        <taxon>Bacteria</taxon>
        <taxon>Bacillati</taxon>
        <taxon>Bacillota</taxon>
        <taxon>Bacilli</taxon>
        <taxon>Bacillales</taxon>
        <taxon>Paenibacillaceae</taxon>
        <taxon>Paenibacillus</taxon>
    </lineage>
</organism>
<dbReference type="InterPro" id="IPR036265">
    <property type="entry name" value="HIT-like_sf"/>
</dbReference>
<dbReference type="InterPro" id="IPR001310">
    <property type="entry name" value="Histidine_triad_HIT"/>
</dbReference>
<dbReference type="InterPro" id="IPR011146">
    <property type="entry name" value="HIT-like"/>
</dbReference>
<comment type="caution">
    <text evidence="3">The sequence shown here is derived from an EMBL/GenBank/DDBJ whole genome shotgun (WGS) entry which is preliminary data.</text>
</comment>
<dbReference type="GO" id="GO:0008168">
    <property type="term" value="F:methyltransferase activity"/>
    <property type="evidence" value="ECO:0007669"/>
    <property type="project" value="UniProtKB-KW"/>
</dbReference>
<dbReference type="PANTHER" id="PTHR46648">
    <property type="entry name" value="HIT FAMILY PROTEIN 1"/>
    <property type="match status" value="1"/>
</dbReference>